<name>A0A2T3NHP8_9GAMM</name>
<dbReference type="RefSeq" id="WP_107297791.1">
    <property type="nucleotide sequence ID" value="NZ_PYMB01000002.1"/>
</dbReference>
<keyword evidence="4 5" id="KW-0862">Zinc</keyword>
<dbReference type="InterPro" id="IPR007036">
    <property type="entry name" value="Aste_AspA_hybrid_dom"/>
</dbReference>
<dbReference type="GO" id="GO:0008270">
    <property type="term" value="F:zinc ion binding"/>
    <property type="evidence" value="ECO:0007669"/>
    <property type="project" value="UniProtKB-UniRule"/>
</dbReference>
<evidence type="ECO:0000313" key="9">
    <source>
        <dbReference type="EMBL" id="PSW14552.1"/>
    </source>
</evidence>
<comment type="similarity">
    <text evidence="5">Belongs to the AspA/AstE family. Succinylglutamate desuccinylase subfamily.</text>
</comment>
<organism evidence="9 10">
    <name type="scientific">Photobacterium rosenbergii</name>
    <dbReference type="NCBI Taxonomy" id="294936"/>
    <lineage>
        <taxon>Bacteria</taxon>
        <taxon>Pseudomonadati</taxon>
        <taxon>Pseudomonadota</taxon>
        <taxon>Gammaproteobacteria</taxon>
        <taxon>Vibrionales</taxon>
        <taxon>Vibrionaceae</taxon>
        <taxon>Photobacterium</taxon>
    </lineage>
</organism>
<dbReference type="GO" id="GO:0019545">
    <property type="term" value="P:L-arginine catabolic process to succinate"/>
    <property type="evidence" value="ECO:0007669"/>
    <property type="project" value="UniProtKB-UniRule"/>
</dbReference>
<dbReference type="PIRSF" id="PIRSF017020">
    <property type="entry name" value="AstE"/>
    <property type="match status" value="1"/>
</dbReference>
<reference evidence="9 10" key="1">
    <citation type="submission" date="2018-03" db="EMBL/GenBank/DDBJ databases">
        <title>Whole genome sequencing of Histamine producing bacteria.</title>
        <authorList>
            <person name="Butler K."/>
        </authorList>
    </citation>
    <scope>NUCLEOTIDE SEQUENCE [LARGE SCALE GENOMIC DNA]</scope>
    <source>
        <strain evidence="9 10">DSM 19138</strain>
    </source>
</reference>
<comment type="cofactor">
    <cofactor evidence="5">
        <name>Zn(2+)</name>
        <dbReference type="ChEBI" id="CHEBI:29105"/>
    </cofactor>
    <text evidence="5">Binds 1 zinc ion per subunit.</text>
</comment>
<dbReference type="PANTHER" id="PTHR15162:SF7">
    <property type="entry name" value="SUCCINYLGLUTAMATE DESUCCINYLASE"/>
    <property type="match status" value="1"/>
</dbReference>
<evidence type="ECO:0000256" key="6">
    <source>
        <dbReference type="NCBIfam" id="TIGR03242"/>
    </source>
</evidence>
<accession>A0A2T3NHP8</accession>
<dbReference type="EC" id="3.5.1.96" evidence="5 6"/>
<dbReference type="GO" id="GO:0019544">
    <property type="term" value="P:L-arginine catabolic process to L-glutamate"/>
    <property type="evidence" value="ECO:0007669"/>
    <property type="project" value="UniProtKB-UniRule"/>
</dbReference>
<gene>
    <name evidence="5 9" type="primary">astE</name>
    <name evidence="9" type="ORF">C9J01_09000</name>
</gene>
<feature type="domain" description="AstE/AspA barrel-sandwich hybrid" evidence="7">
    <location>
        <begin position="267"/>
        <end position="340"/>
    </location>
</feature>
<dbReference type="GO" id="GO:0016788">
    <property type="term" value="F:hydrolase activity, acting on ester bonds"/>
    <property type="evidence" value="ECO:0007669"/>
    <property type="project" value="UniProtKB-UniRule"/>
</dbReference>
<evidence type="ECO:0000256" key="2">
    <source>
        <dbReference type="ARBA" id="ARBA00022723"/>
    </source>
</evidence>
<evidence type="ECO:0000256" key="3">
    <source>
        <dbReference type="ARBA" id="ARBA00022801"/>
    </source>
</evidence>
<dbReference type="Pfam" id="PF24827">
    <property type="entry name" value="AstE_AspA_cat"/>
    <property type="match status" value="1"/>
</dbReference>
<comment type="caution">
    <text evidence="9">The sequence shown here is derived from an EMBL/GenBank/DDBJ whole genome shotgun (WGS) entry which is preliminary data.</text>
</comment>
<dbReference type="PANTHER" id="PTHR15162">
    <property type="entry name" value="ASPARTOACYLASE"/>
    <property type="match status" value="1"/>
</dbReference>
<dbReference type="UniPathway" id="UPA00185">
    <property type="reaction ID" value="UER00283"/>
</dbReference>
<keyword evidence="3 5" id="KW-0378">Hydrolase</keyword>
<dbReference type="NCBIfam" id="TIGR03242">
    <property type="entry name" value="arg_catab_astE"/>
    <property type="match status" value="1"/>
</dbReference>
<keyword evidence="1 5" id="KW-0056">Arginine metabolism</keyword>
<dbReference type="EMBL" id="PYMB01000002">
    <property type="protein sequence ID" value="PSW14552.1"/>
    <property type="molecule type" value="Genomic_DNA"/>
</dbReference>
<feature type="domain" description="Succinylglutamate desuccinylase/Aspartoacylase catalytic" evidence="8">
    <location>
        <begin position="60"/>
        <end position="252"/>
    </location>
</feature>
<feature type="binding site" evidence="5">
    <location>
        <position position="70"/>
    </location>
    <ligand>
        <name>Zn(2+)</name>
        <dbReference type="ChEBI" id="CHEBI:29105"/>
    </ligand>
</feature>
<dbReference type="InterPro" id="IPR016681">
    <property type="entry name" value="SuccinylGlu_desuccinylase"/>
</dbReference>
<protein>
    <recommendedName>
        <fullName evidence="5 6">Succinylglutamate desuccinylase</fullName>
        <ecNumber evidence="5 6">3.5.1.96</ecNumber>
    </recommendedName>
</protein>
<sequence length="353" mass="39654">MGMLQQIKKGKFLEATLDMALPEESGSWETESGISCELLGRGILKISPVSGDPISGSSSAKDIVLSSGVHGDETSPIELLQRLIEQILSGEIQPVHRLLVIIGHPEAINLHRRFVDENMNRLFKVENPATNPDCIRANRLQIAVKDFFLQGEKDEQSRWHLDLHCAIRDSAHYTFAVSPYSSHQTRQRDLFAFLQHSEIEAALLSNSPSPTFSWYSAEYFGAQALTMELGKVAPFGQNDLQRLSSFYQAMVELVTQLSPSYQWQEEKLAVYKVTRTLMKQSEHFMLNFPDDQANFTMYPQGTLLGRDEDIEYYVLEEGEAVVFPNPNVAIGQRACLMVKKTDVSPEGQVQALA</sequence>
<feature type="binding site" evidence="5">
    <location>
        <position position="73"/>
    </location>
    <ligand>
        <name>Zn(2+)</name>
        <dbReference type="ChEBI" id="CHEBI:29105"/>
    </ligand>
</feature>
<dbReference type="Pfam" id="PF04952">
    <property type="entry name" value="AstE_AspA_hybrid"/>
    <property type="match status" value="1"/>
</dbReference>
<evidence type="ECO:0000259" key="8">
    <source>
        <dbReference type="Pfam" id="PF24827"/>
    </source>
</evidence>
<evidence type="ECO:0000256" key="5">
    <source>
        <dbReference type="HAMAP-Rule" id="MF_00767"/>
    </source>
</evidence>
<dbReference type="HAMAP" id="MF_00767">
    <property type="entry name" value="Arg_catab_AstE"/>
    <property type="match status" value="1"/>
</dbReference>
<comment type="catalytic activity">
    <reaction evidence="5">
        <text>N-succinyl-L-glutamate + H2O = L-glutamate + succinate</text>
        <dbReference type="Rhea" id="RHEA:15169"/>
        <dbReference type="ChEBI" id="CHEBI:15377"/>
        <dbReference type="ChEBI" id="CHEBI:29985"/>
        <dbReference type="ChEBI" id="CHEBI:30031"/>
        <dbReference type="ChEBI" id="CHEBI:58763"/>
        <dbReference type="EC" id="3.5.1.96"/>
    </reaction>
</comment>
<dbReference type="Proteomes" id="UP000241346">
    <property type="component" value="Unassembled WGS sequence"/>
</dbReference>
<dbReference type="NCBIfam" id="NF003706">
    <property type="entry name" value="PRK05324.1"/>
    <property type="match status" value="1"/>
</dbReference>
<dbReference type="CDD" id="cd03855">
    <property type="entry name" value="M14_ASTE"/>
    <property type="match status" value="1"/>
</dbReference>
<dbReference type="OrthoDB" id="5290473at2"/>
<dbReference type="InterPro" id="IPR055438">
    <property type="entry name" value="AstE_AspA_cat"/>
</dbReference>
<dbReference type="Gene3D" id="3.40.630.10">
    <property type="entry name" value="Zn peptidases"/>
    <property type="match status" value="1"/>
</dbReference>
<evidence type="ECO:0000259" key="7">
    <source>
        <dbReference type="Pfam" id="PF04952"/>
    </source>
</evidence>
<dbReference type="InterPro" id="IPR050178">
    <property type="entry name" value="AspA/AstE_fam"/>
</dbReference>
<dbReference type="SUPFAM" id="SSF53187">
    <property type="entry name" value="Zn-dependent exopeptidases"/>
    <property type="match status" value="1"/>
</dbReference>
<evidence type="ECO:0000256" key="1">
    <source>
        <dbReference type="ARBA" id="ARBA00022503"/>
    </source>
</evidence>
<dbReference type="AlphaFoldDB" id="A0A2T3NHP8"/>
<feature type="binding site" evidence="5">
    <location>
        <position position="164"/>
    </location>
    <ligand>
        <name>Zn(2+)</name>
        <dbReference type="ChEBI" id="CHEBI:29105"/>
    </ligand>
</feature>
<evidence type="ECO:0000256" key="4">
    <source>
        <dbReference type="ARBA" id="ARBA00022833"/>
    </source>
</evidence>
<comment type="function">
    <text evidence="5">Transforms N(2)-succinylglutamate into succinate and glutamate.</text>
</comment>
<keyword evidence="2 5" id="KW-0479">Metal-binding</keyword>
<dbReference type="GO" id="GO:0009017">
    <property type="term" value="F:succinylglutamate desuccinylase activity"/>
    <property type="evidence" value="ECO:0007669"/>
    <property type="project" value="UniProtKB-UniRule"/>
</dbReference>
<evidence type="ECO:0000313" key="10">
    <source>
        <dbReference type="Proteomes" id="UP000241346"/>
    </source>
</evidence>
<feature type="active site" evidence="5">
    <location>
        <position position="228"/>
    </location>
</feature>
<proteinExistence type="inferred from homology"/>
<comment type="pathway">
    <text evidence="5">Amino-acid degradation; L-arginine degradation via AST pathway; L-glutamate and succinate from L-arginine: step 5/5.</text>
</comment>